<evidence type="ECO:0000313" key="1">
    <source>
        <dbReference type="EMBL" id="TXC65518.1"/>
    </source>
</evidence>
<reference evidence="1 2" key="1">
    <citation type="submission" date="2019-08" db="EMBL/GenBank/DDBJ databases">
        <authorList>
            <person name="Khan S.A."/>
            <person name="Jeon C.O."/>
            <person name="Jeong S.E."/>
        </authorList>
    </citation>
    <scope>NUCLEOTIDE SEQUENCE [LARGE SCALE GENOMIC DNA]</scope>
    <source>
        <strain evidence="2">IMCC1728</strain>
    </source>
</reference>
<dbReference type="Proteomes" id="UP000321832">
    <property type="component" value="Unassembled WGS sequence"/>
</dbReference>
<evidence type="ECO:0008006" key="3">
    <source>
        <dbReference type="Google" id="ProtNLM"/>
    </source>
</evidence>
<dbReference type="EMBL" id="VOPW01000001">
    <property type="protein sequence ID" value="TXC65518.1"/>
    <property type="molecule type" value="Genomic_DNA"/>
</dbReference>
<dbReference type="SUPFAM" id="SSF49313">
    <property type="entry name" value="Cadherin-like"/>
    <property type="match status" value="1"/>
</dbReference>
<comment type="caution">
    <text evidence="1">The sequence shown here is derived from an EMBL/GenBank/DDBJ whole genome shotgun (WGS) entry which is preliminary data.</text>
</comment>
<sequence length="130" mass="13656">MTVTDAHGTTSSQTFTLDVRAALAATTQVDNTVVQLDSPVGPFTPVVVTGGQQPYTFSVGPSLPAGLTMNPSTGEVTGTPSASTPMTDYTVTVVDASGARVLRSFRLATTAPIRLDVQPRPLIWDRPERP</sequence>
<dbReference type="GO" id="GO:0016020">
    <property type="term" value="C:membrane"/>
    <property type="evidence" value="ECO:0007669"/>
    <property type="project" value="InterPro"/>
</dbReference>
<dbReference type="InterPro" id="IPR015919">
    <property type="entry name" value="Cadherin-like_sf"/>
</dbReference>
<organism evidence="1 2">
    <name type="scientific">Piscinibacter aquaticus</name>
    <dbReference type="NCBI Taxonomy" id="392597"/>
    <lineage>
        <taxon>Bacteria</taxon>
        <taxon>Pseudomonadati</taxon>
        <taxon>Pseudomonadota</taxon>
        <taxon>Betaproteobacteria</taxon>
        <taxon>Burkholderiales</taxon>
        <taxon>Sphaerotilaceae</taxon>
        <taxon>Piscinibacter</taxon>
    </lineage>
</organism>
<name>A0A5C6U188_9BURK</name>
<accession>A0A5C6U188</accession>
<gene>
    <name evidence="1" type="ORF">FSC37_03605</name>
</gene>
<keyword evidence="2" id="KW-1185">Reference proteome</keyword>
<dbReference type="Pfam" id="PF05345">
    <property type="entry name" value="He_PIG"/>
    <property type="match status" value="1"/>
</dbReference>
<dbReference type="GO" id="GO:0005509">
    <property type="term" value="F:calcium ion binding"/>
    <property type="evidence" value="ECO:0007669"/>
    <property type="project" value="InterPro"/>
</dbReference>
<dbReference type="Gene3D" id="2.60.40.10">
    <property type="entry name" value="Immunoglobulins"/>
    <property type="match status" value="1"/>
</dbReference>
<protein>
    <recommendedName>
        <fullName evidence="3">Dystroglycan-type cadherin-like domain-containing protein</fullName>
    </recommendedName>
</protein>
<dbReference type="InterPro" id="IPR013783">
    <property type="entry name" value="Ig-like_fold"/>
</dbReference>
<dbReference type="AlphaFoldDB" id="A0A5C6U188"/>
<proteinExistence type="predicted"/>
<evidence type="ECO:0000313" key="2">
    <source>
        <dbReference type="Proteomes" id="UP000321832"/>
    </source>
</evidence>